<dbReference type="InterPro" id="IPR016047">
    <property type="entry name" value="M23ase_b-sheet_dom"/>
</dbReference>
<dbReference type="Gene3D" id="2.70.70.10">
    <property type="entry name" value="Glucose Permease (Domain IIA)"/>
    <property type="match status" value="1"/>
</dbReference>
<dbReference type="PANTHER" id="PTHR21666">
    <property type="entry name" value="PEPTIDASE-RELATED"/>
    <property type="match status" value="1"/>
</dbReference>
<reference evidence="3" key="1">
    <citation type="submission" date="2023-07" db="EMBL/GenBank/DDBJ databases">
        <authorList>
            <person name="Kim M."/>
        </authorList>
    </citation>
    <scope>NUCLEOTIDE SEQUENCE</scope>
    <source>
        <strain evidence="3">BIUV-7</strain>
    </source>
</reference>
<dbReference type="InterPro" id="IPR050570">
    <property type="entry name" value="Cell_wall_metabolism_enzyme"/>
</dbReference>
<sequence length="383" mass="40240">MKAFPIALLLATAAMAVPPGEEEASVALSRAKEAQARSAQRAAALAVQRDRNAAATATADRRAAVLTRQVREAETALGRAQRAADSAAKAEERQALRVAETRAPLAGMTAALARIARRPPALALANGATVAEAAHLQLLIRHIRAQIAARDAVLTAELARRSLLRERATHALATVQTSRRLLAERRRELATALADLAERGILLADAAETEGQKLRGLAEESAALGSALSDSRRDRALNQWLGGLAGPSLPADAAAPRAVRPTKALYRLPDFGRVLAGTSERDADGVKARGLTLATPQGLLVVAPAAGRIRYAGSFRNYGDIVILDHGRGWTSLVAGLARTTTELGANLAQGAAVGRSGRRLLIELRHDGRPVDIVAMADALAR</sequence>
<dbReference type="CDD" id="cd12797">
    <property type="entry name" value="M23_peptidase"/>
    <property type="match status" value="1"/>
</dbReference>
<dbReference type="Proteomes" id="UP001169764">
    <property type="component" value="Unassembled WGS sequence"/>
</dbReference>
<feature type="signal peptide" evidence="1">
    <location>
        <begin position="1"/>
        <end position="16"/>
    </location>
</feature>
<comment type="caution">
    <text evidence="3">The sequence shown here is derived from an EMBL/GenBank/DDBJ whole genome shotgun (WGS) entry which is preliminary data.</text>
</comment>
<accession>A0ABT8Y6N9</accession>
<evidence type="ECO:0000313" key="3">
    <source>
        <dbReference type="EMBL" id="MDO6413980.1"/>
    </source>
</evidence>
<feature type="domain" description="M23ase beta-sheet core" evidence="2">
    <location>
        <begin position="288"/>
        <end position="373"/>
    </location>
</feature>
<name>A0ABT8Y6N9_9SPHN</name>
<keyword evidence="1" id="KW-0732">Signal</keyword>
<dbReference type="SUPFAM" id="SSF51261">
    <property type="entry name" value="Duplicated hybrid motif"/>
    <property type="match status" value="1"/>
</dbReference>
<dbReference type="InterPro" id="IPR011055">
    <property type="entry name" value="Dup_hybrid_motif"/>
</dbReference>
<dbReference type="EMBL" id="JAUOTP010000002">
    <property type="protein sequence ID" value="MDO6413980.1"/>
    <property type="molecule type" value="Genomic_DNA"/>
</dbReference>
<proteinExistence type="predicted"/>
<organism evidence="3 4">
    <name type="scientific">Sphingomonas natans</name>
    <dbReference type="NCBI Taxonomy" id="3063330"/>
    <lineage>
        <taxon>Bacteria</taxon>
        <taxon>Pseudomonadati</taxon>
        <taxon>Pseudomonadota</taxon>
        <taxon>Alphaproteobacteria</taxon>
        <taxon>Sphingomonadales</taxon>
        <taxon>Sphingomonadaceae</taxon>
        <taxon>Sphingomonas</taxon>
    </lineage>
</organism>
<evidence type="ECO:0000256" key="1">
    <source>
        <dbReference type="SAM" id="SignalP"/>
    </source>
</evidence>
<evidence type="ECO:0000313" key="4">
    <source>
        <dbReference type="Proteomes" id="UP001169764"/>
    </source>
</evidence>
<gene>
    <name evidence="3" type="ORF">Q4F19_06265</name>
</gene>
<evidence type="ECO:0000259" key="2">
    <source>
        <dbReference type="Pfam" id="PF01551"/>
    </source>
</evidence>
<keyword evidence="4" id="KW-1185">Reference proteome</keyword>
<feature type="chain" id="PRO_5045644964" evidence="1">
    <location>
        <begin position="17"/>
        <end position="383"/>
    </location>
</feature>
<dbReference type="PANTHER" id="PTHR21666:SF270">
    <property type="entry name" value="MUREIN HYDROLASE ACTIVATOR ENVC"/>
    <property type="match status" value="1"/>
</dbReference>
<dbReference type="Pfam" id="PF01551">
    <property type="entry name" value="Peptidase_M23"/>
    <property type="match status" value="1"/>
</dbReference>
<protein>
    <submittedName>
        <fullName evidence="3">Peptidoglycan DD-metalloendopeptidase family protein</fullName>
    </submittedName>
</protein>
<dbReference type="RefSeq" id="WP_303540783.1">
    <property type="nucleotide sequence ID" value="NZ_JAUOTP010000002.1"/>
</dbReference>